<accession>A0AAW2JI58</accession>
<dbReference type="AlphaFoldDB" id="A0AAW2JI58"/>
<dbReference type="SUPFAM" id="SSF56219">
    <property type="entry name" value="DNase I-like"/>
    <property type="match status" value="1"/>
</dbReference>
<dbReference type="PANTHER" id="PTHR33116">
    <property type="entry name" value="REVERSE TRANSCRIPTASE ZINC-BINDING DOMAIN-CONTAINING PROTEIN-RELATED-RELATED"/>
    <property type="match status" value="1"/>
</dbReference>
<dbReference type="EMBL" id="JACGWK010000856">
    <property type="protein sequence ID" value="KAL0294406.1"/>
    <property type="molecule type" value="Genomic_DNA"/>
</dbReference>
<dbReference type="Pfam" id="PF03372">
    <property type="entry name" value="Exo_endo_phos"/>
    <property type="match status" value="1"/>
</dbReference>
<dbReference type="CDD" id="cd01650">
    <property type="entry name" value="RT_nLTR_like"/>
    <property type="match status" value="1"/>
</dbReference>
<dbReference type="InterPro" id="IPR043502">
    <property type="entry name" value="DNA/RNA_pol_sf"/>
</dbReference>
<dbReference type="GO" id="GO:0003824">
    <property type="term" value="F:catalytic activity"/>
    <property type="evidence" value="ECO:0007669"/>
    <property type="project" value="InterPro"/>
</dbReference>
<proteinExistence type="predicted"/>
<gene>
    <name evidence="2" type="ORF">Sangu_3219300</name>
</gene>
<comment type="caution">
    <text evidence="2">The sequence shown here is derived from an EMBL/GenBank/DDBJ whole genome shotgun (WGS) entry which is preliminary data.</text>
</comment>
<dbReference type="PANTHER" id="PTHR33116:SF78">
    <property type="entry name" value="OS12G0587133 PROTEIN"/>
    <property type="match status" value="1"/>
</dbReference>
<evidence type="ECO:0000313" key="2">
    <source>
        <dbReference type="EMBL" id="KAL0294406.1"/>
    </source>
</evidence>
<evidence type="ECO:0000259" key="1">
    <source>
        <dbReference type="PROSITE" id="PS50878"/>
    </source>
</evidence>
<name>A0AAW2JI58_9LAMI</name>
<dbReference type="Gene3D" id="3.60.10.10">
    <property type="entry name" value="Endonuclease/exonuclease/phosphatase"/>
    <property type="match status" value="1"/>
</dbReference>
<dbReference type="SUPFAM" id="SSF56672">
    <property type="entry name" value="DNA/RNA polymerases"/>
    <property type="match status" value="1"/>
</dbReference>
<feature type="domain" description="Reverse transcriptase" evidence="1">
    <location>
        <begin position="399"/>
        <end position="669"/>
    </location>
</feature>
<protein>
    <recommendedName>
        <fullName evidence="1">Reverse transcriptase domain-containing protein</fullName>
    </recommendedName>
</protein>
<organism evidence="2">
    <name type="scientific">Sesamum angustifolium</name>
    <dbReference type="NCBI Taxonomy" id="2727405"/>
    <lineage>
        <taxon>Eukaryota</taxon>
        <taxon>Viridiplantae</taxon>
        <taxon>Streptophyta</taxon>
        <taxon>Embryophyta</taxon>
        <taxon>Tracheophyta</taxon>
        <taxon>Spermatophyta</taxon>
        <taxon>Magnoliopsida</taxon>
        <taxon>eudicotyledons</taxon>
        <taxon>Gunneridae</taxon>
        <taxon>Pentapetalae</taxon>
        <taxon>asterids</taxon>
        <taxon>lamiids</taxon>
        <taxon>Lamiales</taxon>
        <taxon>Pedaliaceae</taxon>
        <taxon>Sesamum</taxon>
    </lineage>
</organism>
<reference evidence="2" key="1">
    <citation type="submission" date="2020-06" db="EMBL/GenBank/DDBJ databases">
        <authorList>
            <person name="Li T."/>
            <person name="Hu X."/>
            <person name="Zhang T."/>
            <person name="Song X."/>
            <person name="Zhang H."/>
            <person name="Dai N."/>
            <person name="Sheng W."/>
            <person name="Hou X."/>
            <person name="Wei L."/>
        </authorList>
    </citation>
    <scope>NUCLEOTIDE SEQUENCE</scope>
    <source>
        <strain evidence="2">G01</strain>
        <tissue evidence="2">Leaf</tissue>
    </source>
</reference>
<dbReference type="InterPro" id="IPR005135">
    <property type="entry name" value="Endo/exonuclease/phosphatase"/>
</dbReference>
<dbReference type="PROSITE" id="PS50878">
    <property type="entry name" value="RT_POL"/>
    <property type="match status" value="1"/>
</dbReference>
<sequence>MIRVASWNVRGLNGLDHQRAVEQLVRNHKLSFIGLIETRVSQANVQRTRRNLLTNWSWFEDYSGPAGRIWLAWNSLEVGVEILEVGIQFIHCRAFNKRMHTRCLISVLYGDYDIIPRRELWSALRNLSTGILDEPWLVLGDFNAVIDESEVCGQAADTSASMVEFRNCIRDTGLVPLPFTGCPYTWHNCSEGPRSLWKRLDRMLVNEAWLDTWPSASYLSALPSTSDHSPLILTGTTSNTDHAVFKFDNYLAQLPGFLNSVENIWKHHISGTAMYESVCKLKLLKSEFRRLKKQTGNLTENVQKAKIFLDKAQSLFTTYKEDIFLNLVKCCRRVYSAAVKLEITSGELLTTQHAVTQEFISYFQNLLGGSTTHRLLDLGFLRPALKHTITTAEASLLVAPVTESEVKEAFFDIDVESAPGPDGFTSHSIGWHGQLLVGVCLNLLTDLCCNVLYKAITKIIVKRLQRVLPLLITYSQNAFVPGRSISDNILLAQELLAGYNQTRLPERCTLKVDIQKAYDSVEWDFMVEPHFRFLLTARYMVFSKEVGDFDRVIPCPYLFVLVMEVWNSLLRHRVQNAAHFQYHWKCKELGLVNLCFADDVLIFCKADILSIKVLTDTLCEFATLSGLHVNPAKSQIILSRAVQQQRQQILEHLGFQEGSLPIKYLGIPLTSSRLTIADCRPLLDKVDTRLAGWNHQTMSYAGRLQLIKSVLSTLHTYWASVFILPKGVLKNWRRR</sequence>
<dbReference type="Pfam" id="PF00078">
    <property type="entry name" value="RVT_1"/>
    <property type="match status" value="1"/>
</dbReference>
<dbReference type="InterPro" id="IPR000477">
    <property type="entry name" value="RT_dom"/>
</dbReference>
<dbReference type="InterPro" id="IPR036691">
    <property type="entry name" value="Endo/exonu/phosph_ase_sf"/>
</dbReference>
<reference evidence="2" key="2">
    <citation type="journal article" date="2024" name="Plant">
        <title>Genomic evolution and insights into agronomic trait innovations of Sesamum species.</title>
        <authorList>
            <person name="Miao H."/>
            <person name="Wang L."/>
            <person name="Qu L."/>
            <person name="Liu H."/>
            <person name="Sun Y."/>
            <person name="Le M."/>
            <person name="Wang Q."/>
            <person name="Wei S."/>
            <person name="Zheng Y."/>
            <person name="Lin W."/>
            <person name="Duan Y."/>
            <person name="Cao H."/>
            <person name="Xiong S."/>
            <person name="Wang X."/>
            <person name="Wei L."/>
            <person name="Li C."/>
            <person name="Ma Q."/>
            <person name="Ju M."/>
            <person name="Zhao R."/>
            <person name="Li G."/>
            <person name="Mu C."/>
            <person name="Tian Q."/>
            <person name="Mei H."/>
            <person name="Zhang T."/>
            <person name="Gao T."/>
            <person name="Zhang H."/>
        </authorList>
    </citation>
    <scope>NUCLEOTIDE SEQUENCE</scope>
    <source>
        <strain evidence="2">G01</strain>
    </source>
</reference>